<evidence type="ECO:0000313" key="2">
    <source>
        <dbReference type="Proteomes" id="UP001732700"/>
    </source>
</evidence>
<reference evidence="1" key="2">
    <citation type="submission" date="2025-09" db="UniProtKB">
        <authorList>
            <consortium name="EnsemblPlants"/>
        </authorList>
    </citation>
    <scope>IDENTIFICATION</scope>
</reference>
<reference evidence="1" key="1">
    <citation type="submission" date="2021-05" db="EMBL/GenBank/DDBJ databases">
        <authorList>
            <person name="Scholz U."/>
            <person name="Mascher M."/>
            <person name="Fiebig A."/>
        </authorList>
    </citation>
    <scope>NUCLEOTIDE SEQUENCE [LARGE SCALE GENOMIC DNA]</scope>
</reference>
<name>A0ACD5UNY4_AVESA</name>
<protein>
    <submittedName>
        <fullName evidence="1">Uncharacterized protein</fullName>
    </submittedName>
</protein>
<dbReference type="Proteomes" id="UP001732700">
    <property type="component" value="Chromosome 2C"/>
</dbReference>
<proteinExistence type="predicted"/>
<dbReference type="EnsemblPlants" id="AVESA.00010b.r2.2CG0284210.1">
    <property type="protein sequence ID" value="AVESA.00010b.r2.2CG0284210.1.CDS"/>
    <property type="gene ID" value="AVESA.00010b.r2.2CG0284210"/>
</dbReference>
<sequence>MLRLQSIGERSTPLQVINTLGNFFRIWSVYSLYSYLASSGDSIVGFIFSCLVPSSIIFLVLQKPWKGRPLPNSQVVPTVINGGILALYFVLWGKGLLACGPLVALLAEYAGAVLGVLSAALYGKKVNIWKKIGGLAGMLLAYYLLSNGWATRTNSPLYSFGSEPLEKATQITGMKEMVVPITAGILSALRRVLARRVSLKNQLKRRLHAVTVASATCFLFSICNVGYNSTDSIVKLQLPSWAYLSTVLFGMVLIFYVDSVAEEKLHLVFSSPKHLMVSTGCIIVMEILYKMDFSLLGFLICCVILRFGILEATSLDRSKKKKSLETHELSNGSFHNQLPIKALPS</sequence>
<evidence type="ECO:0000313" key="1">
    <source>
        <dbReference type="EnsemblPlants" id="AVESA.00010b.r2.2CG0284210.1.CDS"/>
    </source>
</evidence>
<accession>A0ACD5UNY4</accession>
<organism evidence="1 2">
    <name type="scientific">Avena sativa</name>
    <name type="common">Oat</name>
    <dbReference type="NCBI Taxonomy" id="4498"/>
    <lineage>
        <taxon>Eukaryota</taxon>
        <taxon>Viridiplantae</taxon>
        <taxon>Streptophyta</taxon>
        <taxon>Embryophyta</taxon>
        <taxon>Tracheophyta</taxon>
        <taxon>Spermatophyta</taxon>
        <taxon>Magnoliopsida</taxon>
        <taxon>Liliopsida</taxon>
        <taxon>Poales</taxon>
        <taxon>Poaceae</taxon>
        <taxon>BOP clade</taxon>
        <taxon>Pooideae</taxon>
        <taxon>Poodae</taxon>
        <taxon>Poeae</taxon>
        <taxon>Poeae Chloroplast Group 1 (Aveneae type)</taxon>
        <taxon>Aveninae</taxon>
        <taxon>Avena</taxon>
    </lineage>
</organism>
<keyword evidence="2" id="KW-1185">Reference proteome</keyword>